<reference evidence="1 2" key="1">
    <citation type="submission" date="2011-08" db="EMBL/GenBank/DDBJ databases">
        <authorList>
            <person name="Liu Z.J."/>
            <person name="Shi F.L."/>
            <person name="Lu J.Q."/>
            <person name="Li M."/>
            <person name="Wang Z.L."/>
        </authorList>
    </citation>
    <scope>NUCLEOTIDE SEQUENCE [LARGE SCALE GENOMIC DNA]</scope>
    <source>
        <strain evidence="1 2">USNM 41457</strain>
    </source>
</reference>
<protein>
    <submittedName>
        <fullName evidence="1">Uncharacterized protein</fullName>
    </submittedName>
</protein>
<proteinExistence type="predicted"/>
<gene>
    <name evidence="1" type="ORF">EDEG_02576</name>
</gene>
<accession>J9DKA0</accession>
<reference evidence="2" key="2">
    <citation type="submission" date="2015-07" db="EMBL/GenBank/DDBJ databases">
        <title>Contrasting host-pathogen interactions and genome evolution in two generalist and specialist microsporidian pathogens of mosquitoes.</title>
        <authorList>
            <consortium name="The Broad Institute Genomics Platform"/>
            <consortium name="The Broad Institute Genome Sequencing Center for Infectious Disease"/>
            <person name="Cuomo C.A."/>
            <person name="Sanscrainte N.D."/>
            <person name="Goldberg J.M."/>
            <person name="Heiman D."/>
            <person name="Young S."/>
            <person name="Zeng Q."/>
            <person name="Becnel J.J."/>
            <person name="Birren B.W."/>
        </authorList>
    </citation>
    <scope>NUCLEOTIDE SEQUENCE [LARGE SCALE GENOMIC DNA]</scope>
    <source>
        <strain evidence="2">USNM 41457</strain>
    </source>
</reference>
<dbReference type="VEuPathDB" id="MicrosporidiaDB:EDEG_02576"/>
<dbReference type="Proteomes" id="UP000003163">
    <property type="component" value="Unassembled WGS sequence"/>
</dbReference>
<keyword evidence="2" id="KW-1185">Reference proteome</keyword>
<organism evidence="1 2">
    <name type="scientific">Edhazardia aedis (strain USNM 41457)</name>
    <name type="common">Microsporidian parasite</name>
    <dbReference type="NCBI Taxonomy" id="1003232"/>
    <lineage>
        <taxon>Eukaryota</taxon>
        <taxon>Fungi</taxon>
        <taxon>Fungi incertae sedis</taxon>
        <taxon>Microsporidia</taxon>
        <taxon>Edhazardia</taxon>
    </lineage>
</organism>
<dbReference type="HOGENOM" id="CLU_562609_0_0_1"/>
<evidence type="ECO:0000313" key="1">
    <source>
        <dbReference type="EMBL" id="EJW03035.1"/>
    </source>
</evidence>
<dbReference type="InParanoid" id="J9DKA0"/>
<dbReference type="AlphaFoldDB" id="J9DKA0"/>
<dbReference type="EMBL" id="AFBI03000047">
    <property type="protein sequence ID" value="EJW03035.1"/>
    <property type="molecule type" value="Genomic_DNA"/>
</dbReference>
<evidence type="ECO:0000313" key="2">
    <source>
        <dbReference type="Proteomes" id="UP000003163"/>
    </source>
</evidence>
<comment type="caution">
    <text evidence="1">The sequence shown here is derived from an EMBL/GenBank/DDBJ whole genome shotgun (WGS) entry which is preliminary data.</text>
</comment>
<sequence length="492" mass="59484">MINPFFLMKTFFRYIIEIRQYLLYGILLVSPQQSSTNPISVYDHQEHGVEIISNADNYTGNILCDSGFSSKPIDIKHLDEDEENVVHFSESDLQFDVNKNRPERFQRAVFAVKQYYVPPETNKYTNFFLDYVEEQIEMNNHEIFDLYDIYSIFDLLSTKKDFIKAFELKLKLHQMMLNRSEVQYLFRVFKPAMHNLNVYKDYFEYFYKKYLLINYFYEELTIDPNIENNKKYRLVCTHNGTEKRPPSSVFGIDEDDRLKKFNDDFILRFNEQFKLYWQKFFYLFNLELLRTKSNINLGNIQKLNLNTKTKHPVKHYCFFDFINLTVSIPSNAFDKKIRLRFNSVHFHRLISFTKIKNYLKREIEDFFKYENPQVEFRNLYRKNVNESDITITLYGENVLIRLSRFIGQVIADELIKAPRLNKNTFYDLNQMIEYINKVNSYEEIEDKEDKDYISIEILDWDFFYRCLTDMDDRCITYCEENIKLFVALIVSS</sequence>
<name>J9DKA0_EDHAE</name>